<sequence>MQNPIIKTCQSDTYIKFLNNLLVYKLQNLQSSTLIYAWVILHATKVGSKYIHQKLNHSTKAEHVSHFKGGQS</sequence>
<accession>D7DJE0</accession>
<proteinExistence type="predicted"/>
<reference evidence="1 2" key="2">
    <citation type="journal article" date="2011" name="J. Bacteriol.">
        <title>Genomes of three methylotrophs from a single niche uncover genetic and metabolic divergence of Methylophilaceae.</title>
        <authorList>
            <person name="Lapidus A."/>
            <person name="Clum A."/>
            <person name="Labutti K."/>
            <person name="Kaluzhnaya M.G."/>
            <person name="Lim S."/>
            <person name="Beck D.A."/>
            <person name="Glavina Del Rio T."/>
            <person name="Nolan M."/>
            <person name="Mavromatis K."/>
            <person name="Huntemann M."/>
            <person name="Lucas S."/>
            <person name="Lidstrom M.E."/>
            <person name="Ivanova N."/>
            <person name="Chistoserdova L."/>
        </authorList>
    </citation>
    <scope>NUCLEOTIDE SEQUENCE [LARGE SCALE GENOMIC DNA]</scope>
    <source>
        <strain evidence="1 2">301</strain>
    </source>
</reference>
<dbReference type="AlphaFoldDB" id="D7DJE0"/>
<keyword evidence="2" id="KW-1185">Reference proteome</keyword>
<dbReference type="HOGENOM" id="CLU_2717813_0_0_4"/>
<protein>
    <submittedName>
        <fullName evidence="1">Uncharacterized protein</fullName>
    </submittedName>
</protein>
<organism evidence="1 2">
    <name type="scientific">Methylotenera versatilis (strain 301)</name>
    <dbReference type="NCBI Taxonomy" id="666681"/>
    <lineage>
        <taxon>Bacteria</taxon>
        <taxon>Pseudomonadati</taxon>
        <taxon>Pseudomonadota</taxon>
        <taxon>Betaproteobacteria</taxon>
        <taxon>Nitrosomonadales</taxon>
        <taxon>Methylophilaceae</taxon>
        <taxon>Methylotenera</taxon>
    </lineage>
</organism>
<evidence type="ECO:0000313" key="1">
    <source>
        <dbReference type="EMBL" id="ADI30175.1"/>
    </source>
</evidence>
<dbReference type="Proteomes" id="UP000000383">
    <property type="component" value="Chromosome"/>
</dbReference>
<gene>
    <name evidence="1" type="ordered locus">M301_1798</name>
</gene>
<dbReference type="EMBL" id="CP002056">
    <property type="protein sequence ID" value="ADI30175.1"/>
    <property type="molecule type" value="Genomic_DNA"/>
</dbReference>
<reference evidence="2" key="1">
    <citation type="submission" date="2010-05" db="EMBL/GenBank/DDBJ databases">
        <title>Complete sequence of Methylotenera sp. 301.</title>
        <authorList>
            <person name="Lucas S."/>
            <person name="Copeland A."/>
            <person name="Lapidus A."/>
            <person name="Cheng J.-F."/>
            <person name="Bruce D."/>
            <person name="Goodwin L."/>
            <person name="Pitluck S."/>
            <person name="Clum A."/>
            <person name="Land M."/>
            <person name="Hauser L."/>
            <person name="Kyrpides N."/>
            <person name="Ivanova N."/>
            <person name="Chistoservova L."/>
            <person name="Kalyuzhnaya M."/>
            <person name="Woyke T."/>
        </authorList>
    </citation>
    <scope>NUCLEOTIDE SEQUENCE [LARGE SCALE GENOMIC DNA]</scope>
    <source>
        <strain evidence="2">301</strain>
    </source>
</reference>
<dbReference type="STRING" id="666681.M301_1798"/>
<name>D7DJE0_METV0</name>
<evidence type="ECO:0000313" key="2">
    <source>
        <dbReference type="Proteomes" id="UP000000383"/>
    </source>
</evidence>
<dbReference type="KEGG" id="meh:M301_1798"/>